<protein>
    <recommendedName>
        <fullName evidence="5">Protein kinase domain-containing protein</fullName>
    </recommendedName>
</protein>
<evidence type="ECO:0008006" key="5">
    <source>
        <dbReference type="Google" id="ProtNLM"/>
    </source>
</evidence>
<dbReference type="SUPFAM" id="SSF56112">
    <property type="entry name" value="Protein kinase-like (PK-like)"/>
    <property type="match status" value="1"/>
</dbReference>
<dbReference type="Gene3D" id="1.10.8.270">
    <property type="entry name" value="putative rabgap domain of human tbc1 domain family member 14 like domains"/>
    <property type="match status" value="1"/>
</dbReference>
<dbReference type="InterPro" id="IPR000719">
    <property type="entry name" value="Prot_kinase_dom"/>
</dbReference>
<evidence type="ECO:0000313" key="4">
    <source>
        <dbReference type="Proteomes" id="UP001211907"/>
    </source>
</evidence>
<evidence type="ECO:0000259" key="1">
    <source>
        <dbReference type="PROSITE" id="PS50011"/>
    </source>
</evidence>
<dbReference type="FunFam" id="1.10.8.270:FF:000044">
    <property type="entry name" value="TBC Kinase homolog"/>
    <property type="match status" value="1"/>
</dbReference>
<dbReference type="PANTHER" id="PTHR24345">
    <property type="entry name" value="SERINE/THREONINE-PROTEIN KINASE PLK"/>
    <property type="match status" value="1"/>
</dbReference>
<dbReference type="GO" id="GO:0005634">
    <property type="term" value="C:nucleus"/>
    <property type="evidence" value="ECO:0007669"/>
    <property type="project" value="TreeGrafter"/>
</dbReference>
<organism evidence="3 4">
    <name type="scientific">Physocladia obscura</name>
    <dbReference type="NCBI Taxonomy" id="109957"/>
    <lineage>
        <taxon>Eukaryota</taxon>
        <taxon>Fungi</taxon>
        <taxon>Fungi incertae sedis</taxon>
        <taxon>Chytridiomycota</taxon>
        <taxon>Chytridiomycota incertae sedis</taxon>
        <taxon>Chytridiomycetes</taxon>
        <taxon>Chytridiales</taxon>
        <taxon>Chytriomycetaceae</taxon>
        <taxon>Physocladia</taxon>
    </lineage>
</organism>
<dbReference type="Pfam" id="PF00069">
    <property type="entry name" value="Pkinase"/>
    <property type="match status" value="1"/>
</dbReference>
<evidence type="ECO:0000313" key="3">
    <source>
        <dbReference type="EMBL" id="KAJ3094005.1"/>
    </source>
</evidence>
<reference evidence="3" key="1">
    <citation type="submission" date="2020-05" db="EMBL/GenBank/DDBJ databases">
        <title>Phylogenomic resolution of chytrid fungi.</title>
        <authorList>
            <person name="Stajich J.E."/>
            <person name="Amses K."/>
            <person name="Simmons R."/>
            <person name="Seto K."/>
            <person name="Myers J."/>
            <person name="Bonds A."/>
            <person name="Quandt C.A."/>
            <person name="Barry K."/>
            <person name="Liu P."/>
            <person name="Grigoriev I."/>
            <person name="Longcore J.E."/>
            <person name="James T.Y."/>
        </authorList>
    </citation>
    <scope>NUCLEOTIDE SEQUENCE</scope>
    <source>
        <strain evidence="3">JEL0513</strain>
    </source>
</reference>
<dbReference type="InterPro" id="IPR035969">
    <property type="entry name" value="Rab-GAP_TBC_sf"/>
</dbReference>
<dbReference type="AlphaFoldDB" id="A0AAD5SSN3"/>
<accession>A0AAD5SSN3</accession>
<dbReference type="InterPro" id="IPR000195">
    <property type="entry name" value="Rab-GAP-TBC_dom"/>
</dbReference>
<dbReference type="Gene3D" id="1.10.510.10">
    <property type="entry name" value="Transferase(Phosphotransferase) domain 1"/>
    <property type="match status" value="1"/>
</dbReference>
<feature type="non-terminal residue" evidence="3">
    <location>
        <position position="583"/>
    </location>
</feature>
<dbReference type="PROSITE" id="PS50011">
    <property type="entry name" value="PROTEIN_KINASE_DOM"/>
    <property type="match status" value="1"/>
</dbReference>
<proteinExistence type="predicted"/>
<gene>
    <name evidence="3" type="ORF">HK100_006319</name>
</gene>
<dbReference type="SMART" id="SM00220">
    <property type="entry name" value="S_TKc"/>
    <property type="match status" value="1"/>
</dbReference>
<dbReference type="GO" id="GO:0004672">
    <property type="term" value="F:protein kinase activity"/>
    <property type="evidence" value="ECO:0007669"/>
    <property type="project" value="InterPro"/>
</dbReference>
<dbReference type="EMBL" id="JADGJH010002932">
    <property type="protein sequence ID" value="KAJ3094005.1"/>
    <property type="molecule type" value="Genomic_DNA"/>
</dbReference>
<dbReference type="SUPFAM" id="SSF47923">
    <property type="entry name" value="Ypt/Rab-GAP domain of gyp1p"/>
    <property type="match status" value="1"/>
</dbReference>
<dbReference type="InterPro" id="IPR011009">
    <property type="entry name" value="Kinase-like_dom_sf"/>
</dbReference>
<dbReference type="PROSITE" id="PS50086">
    <property type="entry name" value="TBC_RABGAP"/>
    <property type="match status" value="1"/>
</dbReference>
<keyword evidence="4" id="KW-1185">Reference proteome</keyword>
<dbReference type="Pfam" id="PF00566">
    <property type="entry name" value="RabGAP-TBC"/>
    <property type="match status" value="1"/>
</dbReference>
<sequence length="583" mass="64933">MVYYGIVYFWPTNPTSAAEVTARFQKLKEIEHPHLCRALDMHVTDAGYVYSVMETRPKSLEQFLFGQSAGSYQECLSPAQIRILAYQITAGLSHLAELGISHSTLSLRNIVFDPDSSGEQFPHIKLQNWHISHSTRGGALARITIGSPAFFAPEIIASAGDPSSFTQKADSWSLGLILVDLILGPTHRTTRNIRETLTGLLIPQKHDWFTTLPDSLTAAKTPVSITSFILRCLTVSPASRPSPPDLIVDILFSESPLSELINVSASAAKTIISQSEMYALQRLVTGVNPETVLAAHGVRGAAPPIECLPLFVACESDNLLDVPSIVDNEHSKDRRNDGSDGLFQDRVFAFSMNHDFEASLKTGPETRQKNYRVSGRTEWTNFGGGHGSYRKQGGAVSHKDEKALPIKPLVLKEKDGMYQYKRVYLFRRLLKEFSADDSNSADGRKGELWREAAVDIPPLLRGIIWTCLLGINPDVTVEYDFIDKTQTTPADRQLELDIPRCHQYNELLSSQQEGHMKLSRILKAWVITEAANGNVYWQGLDSLLAPFVALNFTNEGRAYVSFKAFTRKYFDGFFAEDNSHVLH</sequence>
<evidence type="ECO:0000259" key="2">
    <source>
        <dbReference type="PROSITE" id="PS50086"/>
    </source>
</evidence>
<dbReference type="Proteomes" id="UP001211907">
    <property type="component" value="Unassembled WGS sequence"/>
</dbReference>
<feature type="domain" description="Protein kinase" evidence="1">
    <location>
        <begin position="1"/>
        <end position="252"/>
    </location>
</feature>
<feature type="domain" description="Rab-GAP TBC" evidence="2">
    <location>
        <begin position="455"/>
        <end position="583"/>
    </location>
</feature>
<dbReference type="GO" id="GO:0005524">
    <property type="term" value="F:ATP binding"/>
    <property type="evidence" value="ECO:0007669"/>
    <property type="project" value="InterPro"/>
</dbReference>
<dbReference type="PANTHER" id="PTHR24345:SF87">
    <property type="entry name" value="TBC1 DOMAIN CONTAINING KINASE"/>
    <property type="match status" value="1"/>
</dbReference>
<comment type="caution">
    <text evidence="3">The sequence shown here is derived from an EMBL/GenBank/DDBJ whole genome shotgun (WGS) entry which is preliminary data.</text>
</comment>
<name>A0AAD5SSN3_9FUNG</name>